<protein>
    <submittedName>
        <fullName evidence="2">Uncharacterized protein</fullName>
    </submittedName>
</protein>
<dbReference type="EMBL" id="JASPKY010000261">
    <property type="protein sequence ID" value="KAK9712570.1"/>
    <property type="molecule type" value="Genomic_DNA"/>
</dbReference>
<proteinExistence type="predicted"/>
<name>A0AAW1K3I5_POPJA</name>
<evidence type="ECO:0000256" key="1">
    <source>
        <dbReference type="SAM" id="MobiDB-lite"/>
    </source>
</evidence>
<comment type="caution">
    <text evidence="2">The sequence shown here is derived from an EMBL/GenBank/DDBJ whole genome shotgun (WGS) entry which is preliminary data.</text>
</comment>
<evidence type="ECO:0000313" key="2">
    <source>
        <dbReference type="EMBL" id="KAK9712570.1"/>
    </source>
</evidence>
<reference evidence="2 3" key="1">
    <citation type="journal article" date="2024" name="BMC Genomics">
        <title>De novo assembly and annotation of Popillia japonica's genome with initial clues to its potential as an invasive pest.</title>
        <authorList>
            <person name="Cucini C."/>
            <person name="Boschi S."/>
            <person name="Funari R."/>
            <person name="Cardaioli E."/>
            <person name="Iannotti N."/>
            <person name="Marturano G."/>
            <person name="Paoli F."/>
            <person name="Bruttini M."/>
            <person name="Carapelli A."/>
            <person name="Frati F."/>
            <person name="Nardi F."/>
        </authorList>
    </citation>
    <scope>NUCLEOTIDE SEQUENCE [LARGE SCALE GENOMIC DNA]</scope>
    <source>
        <strain evidence="2">DMR45628</strain>
    </source>
</reference>
<feature type="region of interest" description="Disordered" evidence="1">
    <location>
        <begin position="52"/>
        <end position="87"/>
    </location>
</feature>
<evidence type="ECO:0000313" key="3">
    <source>
        <dbReference type="Proteomes" id="UP001458880"/>
    </source>
</evidence>
<accession>A0AAW1K3I5</accession>
<sequence>MEGTRNSVLKRLFKRSRSSSPRHVQFDRKVSTKSKDGASFTTENIMTVAAQNRRYPPSRSPQHATLPYDYKNLQISHTRKREKNERI</sequence>
<feature type="region of interest" description="Disordered" evidence="1">
    <location>
        <begin position="1"/>
        <end position="36"/>
    </location>
</feature>
<dbReference type="AlphaFoldDB" id="A0AAW1K3I5"/>
<gene>
    <name evidence="2" type="ORF">QE152_g24822</name>
</gene>
<keyword evidence="3" id="KW-1185">Reference proteome</keyword>
<dbReference type="Proteomes" id="UP001458880">
    <property type="component" value="Unassembled WGS sequence"/>
</dbReference>
<feature type="compositionally biased region" description="Basic and acidic residues" evidence="1">
    <location>
        <begin position="24"/>
        <end position="36"/>
    </location>
</feature>
<organism evidence="2 3">
    <name type="scientific">Popillia japonica</name>
    <name type="common">Japanese beetle</name>
    <dbReference type="NCBI Taxonomy" id="7064"/>
    <lineage>
        <taxon>Eukaryota</taxon>
        <taxon>Metazoa</taxon>
        <taxon>Ecdysozoa</taxon>
        <taxon>Arthropoda</taxon>
        <taxon>Hexapoda</taxon>
        <taxon>Insecta</taxon>
        <taxon>Pterygota</taxon>
        <taxon>Neoptera</taxon>
        <taxon>Endopterygota</taxon>
        <taxon>Coleoptera</taxon>
        <taxon>Polyphaga</taxon>
        <taxon>Scarabaeiformia</taxon>
        <taxon>Scarabaeidae</taxon>
        <taxon>Rutelinae</taxon>
        <taxon>Popillia</taxon>
    </lineage>
</organism>